<dbReference type="EMBL" id="UOET01000529">
    <property type="protein sequence ID" value="VAW30530.1"/>
    <property type="molecule type" value="Genomic_DNA"/>
</dbReference>
<feature type="non-terminal residue" evidence="1">
    <location>
        <position position="33"/>
    </location>
</feature>
<evidence type="ECO:0000313" key="1">
    <source>
        <dbReference type="EMBL" id="VAW30530.1"/>
    </source>
</evidence>
<dbReference type="AlphaFoldDB" id="A0A3B0UN25"/>
<reference evidence="1" key="1">
    <citation type="submission" date="2018-06" db="EMBL/GenBank/DDBJ databases">
        <authorList>
            <person name="Zhirakovskaya E."/>
        </authorList>
    </citation>
    <scope>NUCLEOTIDE SEQUENCE</scope>
</reference>
<dbReference type="PROSITE" id="PS51257">
    <property type="entry name" value="PROKAR_LIPOPROTEIN"/>
    <property type="match status" value="1"/>
</dbReference>
<gene>
    <name evidence="1" type="ORF">MNBD_BACTEROID07-959</name>
</gene>
<sequence>MASRLPLWILGFILVLFVSSCQKTISGNGIVMA</sequence>
<proteinExistence type="predicted"/>
<name>A0A3B0UN25_9ZZZZ</name>
<organism evidence="1">
    <name type="scientific">hydrothermal vent metagenome</name>
    <dbReference type="NCBI Taxonomy" id="652676"/>
    <lineage>
        <taxon>unclassified sequences</taxon>
        <taxon>metagenomes</taxon>
        <taxon>ecological metagenomes</taxon>
    </lineage>
</organism>
<accession>A0A3B0UN25</accession>
<protein>
    <submittedName>
        <fullName evidence="1">Uncharacterized protein</fullName>
    </submittedName>
</protein>